<dbReference type="Gene3D" id="3.40.50.150">
    <property type="entry name" value="Vaccinia Virus protein VP39"/>
    <property type="match status" value="1"/>
</dbReference>
<dbReference type="EC" id="2.1.1.137" evidence="4"/>
<dbReference type="GO" id="GO:0030791">
    <property type="term" value="F:arsenite methyltransferase activity"/>
    <property type="evidence" value="ECO:0007669"/>
    <property type="project" value="UniProtKB-EC"/>
</dbReference>
<comment type="catalytic activity">
    <reaction evidence="6">
        <text>arsenic triglutathione + [thioredoxin]-dithiol + S-adenosyl-L-methionine + 2 H2O = methylarsonous acid + [thioredoxin]-disulfide + 3 glutathione + S-adenosyl-L-homocysteine + H(+)</text>
        <dbReference type="Rhea" id="RHEA:69460"/>
        <dbReference type="Rhea" id="RHEA-COMP:10698"/>
        <dbReference type="Rhea" id="RHEA-COMP:10700"/>
        <dbReference type="ChEBI" id="CHEBI:15377"/>
        <dbReference type="ChEBI" id="CHEBI:15378"/>
        <dbReference type="ChEBI" id="CHEBI:17826"/>
        <dbReference type="ChEBI" id="CHEBI:29950"/>
        <dbReference type="ChEBI" id="CHEBI:50058"/>
        <dbReference type="ChEBI" id="CHEBI:57856"/>
        <dbReference type="ChEBI" id="CHEBI:57925"/>
        <dbReference type="ChEBI" id="CHEBI:59789"/>
        <dbReference type="ChEBI" id="CHEBI:183640"/>
        <dbReference type="EC" id="2.1.1.137"/>
    </reaction>
</comment>
<reference evidence="10 11" key="1">
    <citation type="journal article" date="2018" name="Nat. Ecol. Evol.">
        <title>Pezizomycetes genomes reveal the molecular basis of ectomycorrhizal truffle lifestyle.</title>
        <authorList>
            <person name="Murat C."/>
            <person name="Payen T."/>
            <person name="Noel B."/>
            <person name="Kuo A."/>
            <person name="Morin E."/>
            <person name="Chen J."/>
            <person name="Kohler A."/>
            <person name="Krizsan K."/>
            <person name="Balestrini R."/>
            <person name="Da Silva C."/>
            <person name="Montanini B."/>
            <person name="Hainaut M."/>
            <person name="Levati E."/>
            <person name="Barry K.W."/>
            <person name="Belfiori B."/>
            <person name="Cichocki N."/>
            <person name="Clum A."/>
            <person name="Dockter R.B."/>
            <person name="Fauchery L."/>
            <person name="Guy J."/>
            <person name="Iotti M."/>
            <person name="Le Tacon F."/>
            <person name="Lindquist E.A."/>
            <person name="Lipzen A."/>
            <person name="Malagnac F."/>
            <person name="Mello A."/>
            <person name="Molinier V."/>
            <person name="Miyauchi S."/>
            <person name="Poulain J."/>
            <person name="Riccioni C."/>
            <person name="Rubini A."/>
            <person name="Sitrit Y."/>
            <person name="Splivallo R."/>
            <person name="Traeger S."/>
            <person name="Wang M."/>
            <person name="Zifcakova L."/>
            <person name="Wipf D."/>
            <person name="Zambonelli A."/>
            <person name="Paolocci F."/>
            <person name="Nowrousian M."/>
            <person name="Ottonello S."/>
            <person name="Baldrian P."/>
            <person name="Spatafora J.W."/>
            <person name="Henrissat B."/>
            <person name="Nagy L.G."/>
            <person name="Aury J.M."/>
            <person name="Wincker P."/>
            <person name="Grigoriev I.V."/>
            <person name="Bonfante P."/>
            <person name="Martin F.M."/>
        </authorList>
    </citation>
    <scope>NUCLEOTIDE SEQUENCE [LARGE SCALE GENOMIC DNA]</scope>
    <source>
        <strain evidence="10 11">120613-1</strain>
    </source>
</reference>
<comment type="similarity">
    <text evidence="3">Belongs to the methyltransferase superfamily. Arsenite methyltransferase family.</text>
</comment>
<comment type="catalytic activity">
    <reaction evidence="7">
        <text>arsenic triglutathione + 2 [thioredoxin]-dithiol + 2 S-adenosyl-L-methionine + H2O = dimethylarsinous acid + 2 [thioredoxin]-disulfide + 3 glutathione + 2 S-adenosyl-L-homocysteine + 2 H(+)</text>
        <dbReference type="Rhea" id="RHEA:69464"/>
        <dbReference type="Rhea" id="RHEA-COMP:10698"/>
        <dbReference type="Rhea" id="RHEA-COMP:10700"/>
        <dbReference type="ChEBI" id="CHEBI:15377"/>
        <dbReference type="ChEBI" id="CHEBI:15378"/>
        <dbReference type="ChEBI" id="CHEBI:23808"/>
        <dbReference type="ChEBI" id="CHEBI:29950"/>
        <dbReference type="ChEBI" id="CHEBI:50058"/>
        <dbReference type="ChEBI" id="CHEBI:57856"/>
        <dbReference type="ChEBI" id="CHEBI:57925"/>
        <dbReference type="ChEBI" id="CHEBI:59789"/>
        <dbReference type="ChEBI" id="CHEBI:183640"/>
        <dbReference type="EC" id="2.1.1.137"/>
    </reaction>
</comment>
<gene>
    <name evidence="10" type="ORF">L873DRAFT_1825598</name>
</gene>
<comment type="catalytic activity">
    <reaction evidence="8">
        <text>arsenic triglutathione + 3 [thioredoxin]-dithiol + 3 S-adenosyl-L-methionine = trimethylarsine + 3 [thioredoxin]-disulfide + 3 glutathione + 3 S-adenosyl-L-homocysteine + 3 H(+)</text>
        <dbReference type="Rhea" id="RHEA:69432"/>
        <dbReference type="Rhea" id="RHEA-COMP:10698"/>
        <dbReference type="Rhea" id="RHEA-COMP:10700"/>
        <dbReference type="ChEBI" id="CHEBI:15378"/>
        <dbReference type="ChEBI" id="CHEBI:27130"/>
        <dbReference type="ChEBI" id="CHEBI:29950"/>
        <dbReference type="ChEBI" id="CHEBI:50058"/>
        <dbReference type="ChEBI" id="CHEBI:57856"/>
        <dbReference type="ChEBI" id="CHEBI:57925"/>
        <dbReference type="ChEBI" id="CHEBI:59789"/>
        <dbReference type="ChEBI" id="CHEBI:183640"/>
        <dbReference type="EC" id="2.1.1.137"/>
    </reaction>
</comment>
<keyword evidence="1" id="KW-0808">Transferase</keyword>
<evidence type="ECO:0000256" key="7">
    <source>
        <dbReference type="ARBA" id="ARBA00047943"/>
    </source>
</evidence>
<name>A0A3N4K4U9_9PEZI</name>
<dbReference type="AlphaFoldDB" id="A0A3N4K4U9"/>
<dbReference type="PANTHER" id="PTHR43675">
    <property type="entry name" value="ARSENITE METHYLTRANSFERASE"/>
    <property type="match status" value="1"/>
</dbReference>
<dbReference type="Proteomes" id="UP000276215">
    <property type="component" value="Unassembled WGS sequence"/>
</dbReference>
<accession>A0A3N4K4U9</accession>
<organism evidence="10 11">
    <name type="scientific">Choiromyces venosus 120613-1</name>
    <dbReference type="NCBI Taxonomy" id="1336337"/>
    <lineage>
        <taxon>Eukaryota</taxon>
        <taxon>Fungi</taxon>
        <taxon>Dikarya</taxon>
        <taxon>Ascomycota</taxon>
        <taxon>Pezizomycotina</taxon>
        <taxon>Pezizomycetes</taxon>
        <taxon>Pezizales</taxon>
        <taxon>Tuberaceae</taxon>
        <taxon>Choiromyces</taxon>
    </lineage>
</organism>
<dbReference type="PANTHER" id="PTHR43675:SF8">
    <property type="entry name" value="ARSENITE METHYLTRANSFERASE"/>
    <property type="match status" value="1"/>
</dbReference>
<dbReference type="Pfam" id="PF13847">
    <property type="entry name" value="Methyltransf_31"/>
    <property type="match status" value="1"/>
</dbReference>
<evidence type="ECO:0000256" key="6">
    <source>
        <dbReference type="ARBA" id="ARBA00047941"/>
    </source>
</evidence>
<keyword evidence="2" id="KW-0949">S-adenosyl-L-methionine</keyword>
<sequence>MTDTSAQKLVQYHYGQYAKANTEGTDLSAYNERAASAFGYSAEDLASLPGVSNLGVSCGNPLATTNLKEGETVIDLGSGGGLDVFIAAGKVGPNGRAIGIDMTQEMIDLANNNARLGDYTNVEFIKSNITSTPSLPPSTADLITSNCVINLLTQEEKPLVFAEIYRLLKPGGRVAISDILAKKELPEEFRADAMLYVGCVSGASLKLEYEGWMRGVGFEDVIILDENKDLNVYKEGTTNEPEEEVGVKKGAKEKRNIDNYDFNEWIGAFQIYAIKPGSSE</sequence>
<evidence type="ECO:0000313" key="10">
    <source>
        <dbReference type="EMBL" id="RPB04369.1"/>
    </source>
</evidence>
<proteinExistence type="inferred from homology"/>
<dbReference type="InterPro" id="IPR025714">
    <property type="entry name" value="Methyltranfer_dom"/>
</dbReference>
<evidence type="ECO:0000256" key="5">
    <source>
        <dbReference type="ARBA" id="ARBA00034545"/>
    </source>
</evidence>
<dbReference type="InterPro" id="IPR029063">
    <property type="entry name" value="SAM-dependent_MTases_sf"/>
</dbReference>
<keyword evidence="11" id="KW-1185">Reference proteome</keyword>
<dbReference type="STRING" id="1336337.A0A3N4K4U9"/>
<evidence type="ECO:0000256" key="4">
    <source>
        <dbReference type="ARBA" id="ARBA00034521"/>
    </source>
</evidence>
<evidence type="ECO:0000256" key="3">
    <source>
        <dbReference type="ARBA" id="ARBA00034487"/>
    </source>
</evidence>
<dbReference type="CDD" id="cd02440">
    <property type="entry name" value="AdoMet_MTases"/>
    <property type="match status" value="1"/>
</dbReference>
<evidence type="ECO:0000313" key="11">
    <source>
        <dbReference type="Proteomes" id="UP000276215"/>
    </source>
</evidence>
<evidence type="ECO:0000259" key="9">
    <source>
        <dbReference type="Pfam" id="PF13847"/>
    </source>
</evidence>
<dbReference type="SUPFAM" id="SSF53335">
    <property type="entry name" value="S-adenosyl-L-methionine-dependent methyltransferases"/>
    <property type="match status" value="1"/>
</dbReference>
<protein>
    <recommendedName>
        <fullName evidence="5">Arsenite methyltransferase</fullName>
        <ecNumber evidence="4">2.1.1.137</ecNumber>
    </recommendedName>
</protein>
<evidence type="ECO:0000256" key="8">
    <source>
        <dbReference type="ARBA" id="ARBA00048428"/>
    </source>
</evidence>
<dbReference type="InterPro" id="IPR026669">
    <property type="entry name" value="Arsenite_MeTrfase-like"/>
</dbReference>
<feature type="domain" description="Methyltransferase" evidence="9">
    <location>
        <begin position="68"/>
        <end position="213"/>
    </location>
</feature>
<evidence type="ECO:0000256" key="1">
    <source>
        <dbReference type="ARBA" id="ARBA00022679"/>
    </source>
</evidence>
<dbReference type="OrthoDB" id="10017101at2759"/>
<evidence type="ECO:0000256" key="2">
    <source>
        <dbReference type="ARBA" id="ARBA00022691"/>
    </source>
</evidence>
<dbReference type="EMBL" id="ML120358">
    <property type="protein sequence ID" value="RPB04369.1"/>
    <property type="molecule type" value="Genomic_DNA"/>
</dbReference>